<dbReference type="GO" id="GO:0004519">
    <property type="term" value="F:endonuclease activity"/>
    <property type="evidence" value="ECO:0007669"/>
    <property type="project" value="UniProtKB-KW"/>
</dbReference>
<evidence type="ECO:0000313" key="9">
    <source>
        <dbReference type="EMBL" id="WVZ81209.1"/>
    </source>
</evidence>
<evidence type="ECO:0000256" key="7">
    <source>
        <dbReference type="SAM" id="MobiDB-lite"/>
    </source>
</evidence>
<evidence type="ECO:0000256" key="1">
    <source>
        <dbReference type="ARBA" id="ARBA00022679"/>
    </source>
</evidence>
<dbReference type="Gene3D" id="3.10.20.370">
    <property type="match status" value="1"/>
</dbReference>
<keyword evidence="6" id="KW-0695">RNA-directed DNA polymerase</keyword>
<keyword evidence="10" id="KW-1185">Reference proteome</keyword>
<dbReference type="PANTHER" id="PTHR34072:SF52">
    <property type="entry name" value="RIBONUCLEASE H"/>
    <property type="match status" value="1"/>
</dbReference>
<dbReference type="FunFam" id="3.10.20.370:FF:000001">
    <property type="entry name" value="Retrovirus-related Pol polyprotein from transposon 17.6-like protein"/>
    <property type="match status" value="1"/>
</dbReference>
<accession>A0AAQ3TVV6</accession>
<name>A0AAQ3TVV6_PASNO</name>
<keyword evidence="3" id="KW-0540">Nuclease</keyword>
<dbReference type="EMBL" id="CP144750">
    <property type="protein sequence ID" value="WVZ81209.1"/>
    <property type="molecule type" value="Genomic_DNA"/>
</dbReference>
<evidence type="ECO:0000256" key="5">
    <source>
        <dbReference type="ARBA" id="ARBA00022801"/>
    </source>
</evidence>
<feature type="domain" description="Reverse transcriptase RNase H-like" evidence="8">
    <location>
        <begin position="182"/>
        <end position="264"/>
    </location>
</feature>
<feature type="compositionally biased region" description="Low complexity" evidence="7">
    <location>
        <begin position="67"/>
        <end position="78"/>
    </location>
</feature>
<proteinExistence type="predicted"/>
<evidence type="ECO:0000313" key="10">
    <source>
        <dbReference type="Proteomes" id="UP001341281"/>
    </source>
</evidence>
<keyword evidence="2" id="KW-0548">Nucleotidyltransferase</keyword>
<evidence type="ECO:0000256" key="6">
    <source>
        <dbReference type="ARBA" id="ARBA00022918"/>
    </source>
</evidence>
<dbReference type="InterPro" id="IPR043502">
    <property type="entry name" value="DNA/RNA_pol_sf"/>
</dbReference>
<protein>
    <recommendedName>
        <fullName evidence="8">Reverse transcriptase RNase H-like domain-containing protein</fullName>
    </recommendedName>
</protein>
<dbReference type="Proteomes" id="UP001341281">
    <property type="component" value="Chromosome 06"/>
</dbReference>
<gene>
    <name evidence="9" type="ORF">U9M48_028618</name>
</gene>
<dbReference type="CDD" id="cd09274">
    <property type="entry name" value="RNase_HI_RT_Ty3"/>
    <property type="match status" value="1"/>
</dbReference>
<evidence type="ECO:0000256" key="2">
    <source>
        <dbReference type="ARBA" id="ARBA00022695"/>
    </source>
</evidence>
<reference evidence="9 10" key="1">
    <citation type="submission" date="2024-02" db="EMBL/GenBank/DDBJ databases">
        <title>High-quality chromosome-scale genome assembly of Pensacola bahiagrass (Paspalum notatum Flugge var. saurae).</title>
        <authorList>
            <person name="Vega J.M."/>
            <person name="Podio M."/>
            <person name="Orjuela J."/>
            <person name="Siena L.A."/>
            <person name="Pessino S.C."/>
            <person name="Combes M.C."/>
            <person name="Mariac C."/>
            <person name="Albertini E."/>
            <person name="Pupilli F."/>
            <person name="Ortiz J.P.A."/>
            <person name="Leblanc O."/>
        </authorList>
    </citation>
    <scope>NUCLEOTIDE SEQUENCE [LARGE SCALE GENOMIC DNA]</scope>
    <source>
        <strain evidence="9">R1</strain>
        <tissue evidence="9">Leaf</tissue>
    </source>
</reference>
<keyword evidence="4" id="KW-0255">Endonuclease</keyword>
<dbReference type="GO" id="GO:0003964">
    <property type="term" value="F:RNA-directed DNA polymerase activity"/>
    <property type="evidence" value="ECO:0007669"/>
    <property type="project" value="UniProtKB-KW"/>
</dbReference>
<evidence type="ECO:0000256" key="3">
    <source>
        <dbReference type="ARBA" id="ARBA00022722"/>
    </source>
</evidence>
<keyword evidence="1" id="KW-0808">Transferase</keyword>
<sequence length="266" mass="28837">MASASATLIVPLGRALKARSSPRPTSFLSLAISPHHAIPLATPSRHCRPSSVSSSRLYHGTSPCLETTTTSTAAPSRASPRDLIVVPPPDAEIDLSSTSSSCRRRCSSPPVHRLPCRRPSPSAVKLYPRSMPALAHTLRIPCRGPGELLAARPSAGARLTKGQESLDLAPKLFDIYVLAQPDVTKPFDVYCDASSNGLGGVLIQEGRVIAYASHQLRKHEVNYPTHDLELAAVVHALKIWRHYLLGNTCHIYTNHKSLKYILTQPN</sequence>
<keyword evidence="5" id="KW-0378">Hydrolase</keyword>
<evidence type="ECO:0000256" key="4">
    <source>
        <dbReference type="ARBA" id="ARBA00022759"/>
    </source>
</evidence>
<dbReference type="Pfam" id="PF17917">
    <property type="entry name" value="RT_RNaseH"/>
    <property type="match status" value="1"/>
</dbReference>
<dbReference type="InterPro" id="IPR041373">
    <property type="entry name" value="RT_RNaseH"/>
</dbReference>
<dbReference type="GO" id="GO:0016787">
    <property type="term" value="F:hydrolase activity"/>
    <property type="evidence" value="ECO:0007669"/>
    <property type="project" value="UniProtKB-KW"/>
</dbReference>
<evidence type="ECO:0000259" key="8">
    <source>
        <dbReference type="Pfam" id="PF17917"/>
    </source>
</evidence>
<organism evidence="9 10">
    <name type="scientific">Paspalum notatum var. saurae</name>
    <dbReference type="NCBI Taxonomy" id="547442"/>
    <lineage>
        <taxon>Eukaryota</taxon>
        <taxon>Viridiplantae</taxon>
        <taxon>Streptophyta</taxon>
        <taxon>Embryophyta</taxon>
        <taxon>Tracheophyta</taxon>
        <taxon>Spermatophyta</taxon>
        <taxon>Magnoliopsida</taxon>
        <taxon>Liliopsida</taxon>
        <taxon>Poales</taxon>
        <taxon>Poaceae</taxon>
        <taxon>PACMAD clade</taxon>
        <taxon>Panicoideae</taxon>
        <taxon>Andropogonodae</taxon>
        <taxon>Paspaleae</taxon>
        <taxon>Paspalinae</taxon>
        <taxon>Paspalum</taxon>
    </lineage>
</organism>
<feature type="region of interest" description="Disordered" evidence="7">
    <location>
        <begin position="42"/>
        <end position="86"/>
    </location>
</feature>
<dbReference type="AlphaFoldDB" id="A0AAQ3TVV6"/>
<dbReference type="SUPFAM" id="SSF56672">
    <property type="entry name" value="DNA/RNA polymerases"/>
    <property type="match status" value="1"/>
</dbReference>
<dbReference type="PANTHER" id="PTHR34072">
    <property type="entry name" value="ENZYMATIC POLYPROTEIN-RELATED"/>
    <property type="match status" value="1"/>
</dbReference>